<evidence type="ECO:0000313" key="1">
    <source>
        <dbReference type="EMBL" id="MDT0442586.1"/>
    </source>
</evidence>
<dbReference type="Gene3D" id="2.60.120.620">
    <property type="entry name" value="q2cbj1_9rhob like domain"/>
    <property type="match status" value="1"/>
</dbReference>
<dbReference type="EMBL" id="JAVREV010000004">
    <property type="protein sequence ID" value="MDT0442586.1"/>
    <property type="molecule type" value="Genomic_DNA"/>
</dbReference>
<dbReference type="Proteomes" id="UP001183615">
    <property type="component" value="Unassembled WGS sequence"/>
</dbReference>
<dbReference type="Pfam" id="PF05721">
    <property type="entry name" value="PhyH"/>
    <property type="match status" value="1"/>
</dbReference>
<protein>
    <submittedName>
        <fullName evidence="1">Phytanoyl-CoA dioxygenase family protein</fullName>
    </submittedName>
</protein>
<reference evidence="2" key="1">
    <citation type="submission" date="2023-07" db="EMBL/GenBank/DDBJ databases">
        <title>30 novel species of actinomycetes from the DSMZ collection.</title>
        <authorList>
            <person name="Nouioui I."/>
        </authorList>
    </citation>
    <scope>NUCLEOTIDE SEQUENCE [LARGE SCALE GENOMIC DNA]</scope>
    <source>
        <strain evidence="2">DSM 41886</strain>
    </source>
</reference>
<dbReference type="GO" id="GO:0051213">
    <property type="term" value="F:dioxygenase activity"/>
    <property type="evidence" value="ECO:0007669"/>
    <property type="project" value="UniProtKB-KW"/>
</dbReference>
<accession>A0ABU2S0Q3</accession>
<gene>
    <name evidence="1" type="ORF">RM779_08240</name>
</gene>
<dbReference type="InterPro" id="IPR008775">
    <property type="entry name" value="Phytyl_CoA_dOase-like"/>
</dbReference>
<dbReference type="SUPFAM" id="SSF51197">
    <property type="entry name" value="Clavaminate synthase-like"/>
    <property type="match status" value="1"/>
</dbReference>
<comment type="caution">
    <text evidence="1">The sequence shown here is derived from an EMBL/GenBank/DDBJ whole genome shotgun (WGS) entry which is preliminary data.</text>
</comment>
<keyword evidence="1" id="KW-0223">Dioxygenase</keyword>
<evidence type="ECO:0000313" key="2">
    <source>
        <dbReference type="Proteomes" id="UP001183615"/>
    </source>
</evidence>
<organism evidence="1 2">
    <name type="scientific">Streptomyces johnsoniae</name>
    <dbReference type="NCBI Taxonomy" id="3075532"/>
    <lineage>
        <taxon>Bacteria</taxon>
        <taxon>Bacillati</taxon>
        <taxon>Actinomycetota</taxon>
        <taxon>Actinomycetes</taxon>
        <taxon>Kitasatosporales</taxon>
        <taxon>Streptomycetaceae</taxon>
        <taxon>Streptomyces</taxon>
    </lineage>
</organism>
<dbReference type="RefSeq" id="WP_311617016.1">
    <property type="nucleotide sequence ID" value="NZ_JAVREV010000004.1"/>
</dbReference>
<proteinExistence type="predicted"/>
<keyword evidence="1" id="KW-0560">Oxidoreductase</keyword>
<keyword evidence="2" id="KW-1185">Reference proteome</keyword>
<sequence>MTSAPLSPEDVERFVAEGFVPIREAFPRDVADAGRAELWRLTGLSPDDRGTWTEPVVRITGSAAEPFRKAANTPRLHGAFDQLVGAGRWLPRPGLGTFPIRFPHPDDPGDAGWHLDASFGGGPDGTSPRLNLRSRGRALLMLFLFSDVGPDDAPTRIKVGSHLDVPSFLAPAGEEGKDMFELCREMDAAGRLDAPGRPMVEATGRAGDVFLCHPFLIHAAQPHRGTAPRFLAQPPLDPVAPLTLERADGAYSPVEAAVLRGL</sequence>
<name>A0ABU2S0Q3_9ACTN</name>